<protein>
    <recommendedName>
        <fullName evidence="1">HTH marR-type domain-containing protein</fullName>
    </recommendedName>
</protein>
<dbReference type="GO" id="GO:0003700">
    <property type="term" value="F:DNA-binding transcription factor activity"/>
    <property type="evidence" value="ECO:0007669"/>
    <property type="project" value="InterPro"/>
</dbReference>
<dbReference type="SMART" id="SM00347">
    <property type="entry name" value="HTH_MARR"/>
    <property type="match status" value="1"/>
</dbReference>
<dbReference type="Proteomes" id="UP000681035">
    <property type="component" value="Chromosome"/>
</dbReference>
<organism evidence="2 3">
    <name type="scientific">Vescimonas coprocola</name>
    <dbReference type="NCBI Taxonomy" id="2714355"/>
    <lineage>
        <taxon>Bacteria</taxon>
        <taxon>Bacillati</taxon>
        <taxon>Bacillota</taxon>
        <taxon>Clostridia</taxon>
        <taxon>Eubacteriales</taxon>
        <taxon>Oscillospiraceae</taxon>
        <taxon>Vescimonas</taxon>
    </lineage>
</organism>
<dbReference type="KEGG" id="vcop:MM50RIKEN_11060"/>
<dbReference type="PANTHER" id="PTHR33164:SF57">
    <property type="entry name" value="MARR-FAMILY TRANSCRIPTIONAL REGULATOR"/>
    <property type="match status" value="1"/>
</dbReference>
<accession>A0A810Q9U3</accession>
<feature type="domain" description="HTH marR-type" evidence="1">
    <location>
        <begin position="25"/>
        <end position="122"/>
    </location>
</feature>
<evidence type="ECO:0000313" key="3">
    <source>
        <dbReference type="Proteomes" id="UP000681035"/>
    </source>
</evidence>
<sequence length="152" mass="17177">MQQRFETFTVLIAKISRSIRRIKAEEMSEFHLKGPHVSCLYYLTQLGPLTAGQLCDRCEEDKAAVSRSLEYLEQNGYVTRPDKRYRSPLTLTEKGQETGRAIAGKIDRLVEAASEGLTPEQRQVMYDALTCISGHLERLAAPRKSQNGETDL</sequence>
<dbReference type="SUPFAM" id="SSF46785">
    <property type="entry name" value="Winged helix' DNA-binding domain"/>
    <property type="match status" value="1"/>
</dbReference>
<reference evidence="2" key="1">
    <citation type="submission" date="2020-09" db="EMBL/GenBank/DDBJ databases">
        <title>New species isolated from human feces.</title>
        <authorList>
            <person name="Kitahara M."/>
            <person name="Shigeno Y."/>
            <person name="Shime M."/>
            <person name="Matsumoto Y."/>
            <person name="Nakamura S."/>
            <person name="Motooka D."/>
            <person name="Fukuoka S."/>
            <person name="Nishikawa H."/>
            <person name="Benno Y."/>
        </authorList>
    </citation>
    <scope>NUCLEOTIDE SEQUENCE</scope>
    <source>
        <strain evidence="2">MM50</strain>
    </source>
</reference>
<gene>
    <name evidence="2" type="ORF">MM50RIKEN_11060</name>
</gene>
<dbReference type="InterPro" id="IPR039422">
    <property type="entry name" value="MarR/SlyA-like"/>
</dbReference>
<dbReference type="InterPro" id="IPR036390">
    <property type="entry name" value="WH_DNA-bd_sf"/>
</dbReference>
<dbReference type="AlphaFoldDB" id="A0A810Q9U3"/>
<dbReference type="InterPro" id="IPR000835">
    <property type="entry name" value="HTH_MarR-typ"/>
</dbReference>
<evidence type="ECO:0000313" key="2">
    <source>
        <dbReference type="EMBL" id="BCK81343.1"/>
    </source>
</evidence>
<proteinExistence type="predicted"/>
<dbReference type="Pfam" id="PF12802">
    <property type="entry name" value="MarR_2"/>
    <property type="match status" value="1"/>
</dbReference>
<dbReference type="Gene3D" id="1.10.10.10">
    <property type="entry name" value="Winged helix-like DNA-binding domain superfamily/Winged helix DNA-binding domain"/>
    <property type="match status" value="1"/>
</dbReference>
<keyword evidence="3" id="KW-1185">Reference proteome</keyword>
<dbReference type="RefSeq" id="WP_021858241.1">
    <property type="nucleotide sequence ID" value="NZ_AP023418.1"/>
</dbReference>
<dbReference type="GO" id="GO:0006950">
    <property type="term" value="P:response to stress"/>
    <property type="evidence" value="ECO:0007669"/>
    <property type="project" value="TreeGrafter"/>
</dbReference>
<name>A0A810Q9U3_9FIRM</name>
<dbReference type="EMBL" id="AP023418">
    <property type="protein sequence ID" value="BCK81343.1"/>
    <property type="molecule type" value="Genomic_DNA"/>
</dbReference>
<dbReference type="PANTHER" id="PTHR33164">
    <property type="entry name" value="TRANSCRIPTIONAL REGULATOR, MARR FAMILY"/>
    <property type="match status" value="1"/>
</dbReference>
<dbReference type="InterPro" id="IPR036388">
    <property type="entry name" value="WH-like_DNA-bd_sf"/>
</dbReference>
<evidence type="ECO:0000259" key="1">
    <source>
        <dbReference type="SMART" id="SM00347"/>
    </source>
</evidence>